<comment type="caution">
    <text evidence="1">The sequence shown here is derived from an EMBL/GenBank/DDBJ whole genome shotgun (WGS) entry which is preliminary data.</text>
</comment>
<dbReference type="Pfam" id="PF13692">
    <property type="entry name" value="Glyco_trans_1_4"/>
    <property type="match status" value="1"/>
</dbReference>
<organism evidence="1 2">
    <name type="scientific">Plantibacter cousiniae</name>
    <name type="common">nom. nud.</name>
    <dbReference type="NCBI Taxonomy" id="199709"/>
    <lineage>
        <taxon>Bacteria</taxon>
        <taxon>Bacillati</taxon>
        <taxon>Actinomycetota</taxon>
        <taxon>Actinomycetes</taxon>
        <taxon>Micrococcales</taxon>
        <taxon>Microbacteriaceae</taxon>
        <taxon>Plantibacter</taxon>
    </lineage>
</organism>
<accession>A0ABY1LPT3</accession>
<dbReference type="PANTHER" id="PTHR12526">
    <property type="entry name" value="GLYCOSYLTRANSFERASE"/>
    <property type="match status" value="1"/>
</dbReference>
<sequence>MRVAIFTPDITSNSLGRTYCLWLLMRANGWETEVFAPRGGEIWGPLRGGDFAANCRTVDEDDPELLSAVEAADLVLAVKPVETSFGRARRLARTAQRPLLLDVDDPDLEAALSWRRPLRRFAKGILKFSAVRKNTELKRLALEADTIVSNPVLQAIYGGPVVPHVRDDRGLGAPHTSSKPSIAFVGTNRKHKGVDILREAVADRQDLGITLKLTDKAPEDARPWEQWVGMTSFEEGLALVENADIVVIPSKDDGYAHGQLPAKLMDAMLAGRAVIVSDIEPMTWAIGQTGIVVEPSSVTALANALEKLTDPLVRQELGSRARHKALDLFTVEANRDAFREACEQVVSSFRRPKGEQ</sequence>
<reference evidence="1 2" key="1">
    <citation type="submission" date="2017-02" db="EMBL/GenBank/DDBJ databases">
        <authorList>
            <person name="Varghese N."/>
            <person name="Submissions S."/>
        </authorList>
    </citation>
    <scope>NUCLEOTIDE SEQUENCE [LARGE SCALE GENOMIC DNA]</scope>
    <source>
        <strain evidence="1 2">VKM Ac-1787</strain>
    </source>
</reference>
<evidence type="ECO:0000313" key="1">
    <source>
        <dbReference type="EMBL" id="SKC70350.1"/>
    </source>
</evidence>
<protein>
    <submittedName>
        <fullName evidence="1">Glycosyl transferases group 1</fullName>
    </submittedName>
</protein>
<dbReference type="Proteomes" id="UP000190827">
    <property type="component" value="Unassembled WGS sequence"/>
</dbReference>
<keyword evidence="2" id="KW-1185">Reference proteome</keyword>
<dbReference type="CDD" id="cd03801">
    <property type="entry name" value="GT4_PimA-like"/>
    <property type="match status" value="1"/>
</dbReference>
<dbReference type="RefSeq" id="WP_079706822.1">
    <property type="nucleotide sequence ID" value="NZ_FUZO01000002.1"/>
</dbReference>
<gene>
    <name evidence="1" type="ORF">SAMN06295973_3138</name>
</gene>
<proteinExistence type="predicted"/>
<name>A0ABY1LPT3_9MICO</name>
<dbReference type="GO" id="GO:0016740">
    <property type="term" value="F:transferase activity"/>
    <property type="evidence" value="ECO:0007669"/>
    <property type="project" value="UniProtKB-KW"/>
</dbReference>
<keyword evidence="1" id="KW-0808">Transferase</keyword>
<dbReference type="SUPFAM" id="SSF53756">
    <property type="entry name" value="UDP-Glycosyltransferase/glycogen phosphorylase"/>
    <property type="match status" value="1"/>
</dbReference>
<evidence type="ECO:0000313" key="2">
    <source>
        <dbReference type="Proteomes" id="UP000190827"/>
    </source>
</evidence>
<dbReference type="EMBL" id="FUZO01000002">
    <property type="protein sequence ID" value="SKC70350.1"/>
    <property type="molecule type" value="Genomic_DNA"/>
</dbReference>
<dbReference type="Gene3D" id="3.40.50.2000">
    <property type="entry name" value="Glycogen Phosphorylase B"/>
    <property type="match status" value="1"/>
</dbReference>